<dbReference type="Proteomes" id="UP001186944">
    <property type="component" value="Unassembled WGS sequence"/>
</dbReference>
<evidence type="ECO:0000313" key="8">
    <source>
        <dbReference type="Proteomes" id="UP001186944"/>
    </source>
</evidence>
<dbReference type="PRINTS" id="PR00007">
    <property type="entry name" value="COMPLEMNTC1Q"/>
</dbReference>
<proteinExistence type="predicted"/>
<dbReference type="PANTHER" id="PTHR22923:SF116">
    <property type="entry name" value="C1Q DOMAIN-CONTAINING PROTEIN"/>
    <property type="match status" value="1"/>
</dbReference>
<evidence type="ECO:0000256" key="2">
    <source>
        <dbReference type="ARBA" id="ARBA00022525"/>
    </source>
</evidence>
<dbReference type="InterPro" id="IPR008983">
    <property type="entry name" value="Tumour_necrosis_fac-like_dom"/>
</dbReference>
<dbReference type="GO" id="GO:0005576">
    <property type="term" value="C:extracellular region"/>
    <property type="evidence" value="ECO:0007669"/>
    <property type="project" value="UniProtKB-SubCell"/>
</dbReference>
<evidence type="ECO:0000313" key="7">
    <source>
        <dbReference type="EMBL" id="KAK3106676.1"/>
    </source>
</evidence>
<comment type="subcellular location">
    <subcellularLocation>
        <location evidence="1">Secreted</location>
    </subcellularLocation>
</comment>
<keyword evidence="8" id="KW-1185">Reference proteome</keyword>
<comment type="caution">
    <text evidence="7">The sequence shown here is derived from an EMBL/GenBank/DDBJ whole genome shotgun (WGS) entry which is preliminary data.</text>
</comment>
<evidence type="ECO:0000259" key="6">
    <source>
        <dbReference type="PROSITE" id="PS50871"/>
    </source>
</evidence>
<gene>
    <name evidence="7" type="ORF">FSP39_024948</name>
</gene>
<dbReference type="AlphaFoldDB" id="A0AA88YT72"/>
<keyword evidence="2" id="KW-0964">Secreted</keyword>
<protein>
    <recommendedName>
        <fullName evidence="6">C1q domain-containing protein</fullName>
    </recommendedName>
</protein>
<sequence>MAFIQVVLLVLIRQVLSDTSSDYTTQCPARCDMLKEVDTLRGEMQVLRQLLNQESLLRMSLDQQVQSQKMIIQNMENDLDVLNRTTEIENLRQLLNQESLQRISSNQKLKNELDVLNRKTEDARSALSQRDNGTIAFTVSTSSALSNHNNRRIIYDKVLTNSGNAYNNITGIFTCPAPGNYVFTWSTMSRSSSEYCYAYIYHNNTQLLMSHGYGGSYNEVASNTIVLLLSVGDMVWIQTGTCRYNYGYPYTAFSGWKI</sequence>
<feature type="signal peptide" evidence="5">
    <location>
        <begin position="1"/>
        <end position="17"/>
    </location>
</feature>
<evidence type="ECO:0000256" key="4">
    <source>
        <dbReference type="SAM" id="Coils"/>
    </source>
</evidence>
<accession>A0AA88YT72</accession>
<evidence type="ECO:0000256" key="1">
    <source>
        <dbReference type="ARBA" id="ARBA00004613"/>
    </source>
</evidence>
<organism evidence="7 8">
    <name type="scientific">Pinctada imbricata</name>
    <name type="common">Atlantic pearl-oyster</name>
    <name type="synonym">Pinctada martensii</name>
    <dbReference type="NCBI Taxonomy" id="66713"/>
    <lineage>
        <taxon>Eukaryota</taxon>
        <taxon>Metazoa</taxon>
        <taxon>Spiralia</taxon>
        <taxon>Lophotrochozoa</taxon>
        <taxon>Mollusca</taxon>
        <taxon>Bivalvia</taxon>
        <taxon>Autobranchia</taxon>
        <taxon>Pteriomorphia</taxon>
        <taxon>Pterioida</taxon>
        <taxon>Pterioidea</taxon>
        <taxon>Pteriidae</taxon>
        <taxon>Pinctada</taxon>
    </lineage>
</organism>
<dbReference type="InterPro" id="IPR050822">
    <property type="entry name" value="Cerebellin_Synaptic_Org"/>
</dbReference>
<keyword evidence="3 5" id="KW-0732">Signal</keyword>
<dbReference type="PANTHER" id="PTHR22923">
    <property type="entry name" value="CEREBELLIN-RELATED"/>
    <property type="match status" value="1"/>
</dbReference>
<dbReference type="EMBL" id="VSWD01000003">
    <property type="protein sequence ID" value="KAK3106676.1"/>
    <property type="molecule type" value="Genomic_DNA"/>
</dbReference>
<keyword evidence="4" id="KW-0175">Coiled coil</keyword>
<name>A0AA88YT72_PINIB</name>
<feature type="chain" id="PRO_5041696419" description="C1q domain-containing protein" evidence="5">
    <location>
        <begin position="18"/>
        <end position="258"/>
    </location>
</feature>
<feature type="domain" description="C1q" evidence="6">
    <location>
        <begin position="130"/>
        <end position="258"/>
    </location>
</feature>
<reference evidence="7" key="1">
    <citation type="submission" date="2019-08" db="EMBL/GenBank/DDBJ databases">
        <title>The improved chromosome-level genome for the pearl oyster Pinctada fucata martensii using PacBio sequencing and Hi-C.</title>
        <authorList>
            <person name="Zheng Z."/>
        </authorList>
    </citation>
    <scope>NUCLEOTIDE SEQUENCE</scope>
    <source>
        <strain evidence="7">ZZ-2019</strain>
        <tissue evidence="7">Adductor muscle</tissue>
    </source>
</reference>
<dbReference type="PROSITE" id="PS50871">
    <property type="entry name" value="C1Q"/>
    <property type="match status" value="1"/>
</dbReference>
<dbReference type="SUPFAM" id="SSF49842">
    <property type="entry name" value="TNF-like"/>
    <property type="match status" value="1"/>
</dbReference>
<feature type="coiled-coil region" evidence="4">
    <location>
        <begin position="65"/>
        <end position="126"/>
    </location>
</feature>
<dbReference type="Pfam" id="PF00386">
    <property type="entry name" value="C1q"/>
    <property type="match status" value="1"/>
</dbReference>
<dbReference type="InterPro" id="IPR001073">
    <property type="entry name" value="C1q_dom"/>
</dbReference>
<evidence type="ECO:0000256" key="3">
    <source>
        <dbReference type="ARBA" id="ARBA00022729"/>
    </source>
</evidence>
<dbReference type="Gene3D" id="2.60.120.40">
    <property type="match status" value="1"/>
</dbReference>
<dbReference type="SMART" id="SM00110">
    <property type="entry name" value="C1Q"/>
    <property type="match status" value="1"/>
</dbReference>
<evidence type="ECO:0000256" key="5">
    <source>
        <dbReference type="SAM" id="SignalP"/>
    </source>
</evidence>